<dbReference type="SMART" id="SM00717">
    <property type="entry name" value="SANT"/>
    <property type="match status" value="1"/>
</dbReference>
<organism evidence="8 9">
    <name type="scientific">Olea europaea subsp. europaea</name>
    <dbReference type="NCBI Taxonomy" id="158383"/>
    <lineage>
        <taxon>Eukaryota</taxon>
        <taxon>Viridiplantae</taxon>
        <taxon>Streptophyta</taxon>
        <taxon>Embryophyta</taxon>
        <taxon>Tracheophyta</taxon>
        <taxon>Spermatophyta</taxon>
        <taxon>Magnoliopsida</taxon>
        <taxon>eudicotyledons</taxon>
        <taxon>Gunneridae</taxon>
        <taxon>Pentapetalae</taxon>
        <taxon>asterids</taxon>
        <taxon>lamiids</taxon>
        <taxon>Lamiales</taxon>
        <taxon>Oleaceae</taxon>
        <taxon>Oleeae</taxon>
        <taxon>Olea</taxon>
    </lineage>
</organism>
<reference evidence="8 9" key="1">
    <citation type="submission" date="2019-12" db="EMBL/GenBank/DDBJ databases">
        <authorList>
            <person name="Alioto T."/>
            <person name="Alioto T."/>
            <person name="Gomez Garrido J."/>
        </authorList>
    </citation>
    <scope>NUCLEOTIDE SEQUENCE [LARGE SCALE GENOMIC DNA]</scope>
</reference>
<dbReference type="PANTHER" id="PTHR43952">
    <property type="entry name" value="MYB FAMILY TRANSCRIPTION FACTOR-RELATED"/>
    <property type="match status" value="1"/>
</dbReference>
<evidence type="ECO:0000256" key="3">
    <source>
        <dbReference type="ARBA" id="ARBA00023015"/>
    </source>
</evidence>
<dbReference type="InterPro" id="IPR017884">
    <property type="entry name" value="SANT_dom"/>
</dbReference>
<comment type="caution">
    <text evidence="8">The sequence shown here is derived from an EMBL/GenBank/DDBJ whole genome shotgun (WGS) entry which is preliminary data.</text>
</comment>
<dbReference type="Proteomes" id="UP000594638">
    <property type="component" value="Unassembled WGS sequence"/>
</dbReference>
<dbReference type="InterPro" id="IPR001005">
    <property type="entry name" value="SANT/Myb"/>
</dbReference>
<evidence type="ECO:0000256" key="1">
    <source>
        <dbReference type="ARBA" id="ARBA00004123"/>
    </source>
</evidence>
<evidence type="ECO:0000256" key="2">
    <source>
        <dbReference type="ARBA" id="ARBA00022473"/>
    </source>
</evidence>
<evidence type="ECO:0000313" key="9">
    <source>
        <dbReference type="Proteomes" id="UP000594638"/>
    </source>
</evidence>
<dbReference type="OrthoDB" id="118550at2759"/>
<dbReference type="Gramene" id="OE9A108428T1">
    <property type="protein sequence ID" value="OE9A108428C1"/>
    <property type="gene ID" value="OE9A108428"/>
</dbReference>
<dbReference type="GO" id="GO:0003700">
    <property type="term" value="F:DNA-binding transcription factor activity"/>
    <property type="evidence" value="ECO:0007669"/>
    <property type="project" value="InterPro"/>
</dbReference>
<keyword evidence="4" id="KW-0804">Transcription</keyword>
<feature type="domain" description="SANT" evidence="7">
    <location>
        <begin position="37"/>
        <end position="93"/>
    </location>
</feature>
<dbReference type="CDD" id="cd00167">
    <property type="entry name" value="SANT"/>
    <property type="match status" value="1"/>
</dbReference>
<dbReference type="GO" id="GO:0009908">
    <property type="term" value="P:flower development"/>
    <property type="evidence" value="ECO:0007669"/>
    <property type="project" value="UniProtKB-ARBA"/>
</dbReference>
<keyword evidence="3" id="KW-0805">Transcription regulation</keyword>
<dbReference type="PROSITE" id="PS51293">
    <property type="entry name" value="SANT"/>
    <property type="match status" value="1"/>
</dbReference>
<gene>
    <name evidence="8" type="ORF">OLEA9_A108428</name>
</gene>
<dbReference type="PROSITE" id="PS50090">
    <property type="entry name" value="MYB_LIKE"/>
    <property type="match status" value="1"/>
</dbReference>
<keyword evidence="9" id="KW-1185">Reference proteome</keyword>
<evidence type="ECO:0000313" key="8">
    <source>
        <dbReference type="EMBL" id="CAA3015684.1"/>
    </source>
</evidence>
<dbReference type="FunFam" id="1.10.10.60:FF:000154">
    <property type="entry name" value="Transcription factor SRM1"/>
    <property type="match status" value="1"/>
</dbReference>
<comment type="subcellular location">
    <subcellularLocation>
        <location evidence="1">Nucleus</location>
    </subcellularLocation>
</comment>
<protein>
    <submittedName>
        <fullName evidence="8">RADIALIS-like 3</fullName>
    </submittedName>
</protein>
<dbReference type="GO" id="GO:0005634">
    <property type="term" value="C:nucleus"/>
    <property type="evidence" value="ECO:0007669"/>
    <property type="project" value="UniProtKB-SubCell"/>
</dbReference>
<evidence type="ECO:0000259" key="7">
    <source>
        <dbReference type="PROSITE" id="PS51293"/>
    </source>
</evidence>
<name>A0A8S0U9Q5_OLEEU</name>
<evidence type="ECO:0000259" key="6">
    <source>
        <dbReference type="PROSITE" id="PS50090"/>
    </source>
</evidence>
<sequence>MLYIEEEQPAATHNTHTLQKQSHFHFARDSIIFTEMGSNSTWTAKQNKLFENALVTYDKDSPDRWQNIANAVGGGKTAEEVKRHYEKLVEDVNHIESGQIPLPNYPSNADTAKGYKITFEEQRLKNLKLQ</sequence>
<dbReference type="InterPro" id="IPR009057">
    <property type="entry name" value="Homeodomain-like_sf"/>
</dbReference>
<feature type="domain" description="Myb-like" evidence="6">
    <location>
        <begin position="40"/>
        <end position="89"/>
    </location>
</feature>
<evidence type="ECO:0000256" key="4">
    <source>
        <dbReference type="ARBA" id="ARBA00023163"/>
    </source>
</evidence>
<dbReference type="PANTHER" id="PTHR43952:SF75">
    <property type="entry name" value="PROTEIN RADIALIS-LIKE 6"/>
    <property type="match status" value="1"/>
</dbReference>
<dbReference type="InterPro" id="IPR044636">
    <property type="entry name" value="RADIALIS-like"/>
</dbReference>
<dbReference type="AlphaFoldDB" id="A0A8S0U9Q5"/>
<dbReference type="GO" id="GO:0048262">
    <property type="term" value="P:determination of dorsal/ventral asymmetry"/>
    <property type="evidence" value="ECO:0007669"/>
    <property type="project" value="UniProtKB-ARBA"/>
</dbReference>
<keyword evidence="5" id="KW-0539">Nucleus</keyword>
<accession>A0A8S0U9Q5</accession>
<proteinExistence type="predicted"/>
<dbReference type="SUPFAM" id="SSF46689">
    <property type="entry name" value="Homeodomain-like"/>
    <property type="match status" value="1"/>
</dbReference>
<evidence type="ECO:0000256" key="5">
    <source>
        <dbReference type="ARBA" id="ARBA00023242"/>
    </source>
</evidence>
<dbReference type="Gene3D" id="1.10.10.60">
    <property type="entry name" value="Homeodomain-like"/>
    <property type="match status" value="1"/>
</dbReference>
<dbReference type="Pfam" id="PF23082">
    <property type="entry name" value="Myb_DNA-binding_2"/>
    <property type="match status" value="1"/>
</dbReference>
<keyword evidence="2" id="KW-0217">Developmental protein</keyword>
<dbReference type="EMBL" id="CACTIH010007564">
    <property type="protein sequence ID" value="CAA3015684.1"/>
    <property type="molecule type" value="Genomic_DNA"/>
</dbReference>